<dbReference type="PANTHER" id="PTHR31251">
    <property type="entry name" value="SQUAMOSA PROMOTER-BINDING-LIKE PROTEIN 4"/>
    <property type="match status" value="1"/>
</dbReference>
<name>A0A2P6U3P2_CHLSO</name>
<dbReference type="InterPro" id="IPR004333">
    <property type="entry name" value="SBP_dom"/>
</dbReference>
<dbReference type="PROSITE" id="PS51141">
    <property type="entry name" value="ZF_SBP"/>
    <property type="match status" value="1"/>
</dbReference>
<comment type="caution">
    <text evidence="6">The sequence shown here is derived from an EMBL/GenBank/DDBJ whole genome shotgun (WGS) entry which is preliminary data.</text>
</comment>
<keyword evidence="2" id="KW-0863">Zinc-finger</keyword>
<feature type="region of interest" description="Disordered" evidence="4">
    <location>
        <begin position="247"/>
        <end position="284"/>
    </location>
</feature>
<dbReference type="AlphaFoldDB" id="A0A2P6U3P2"/>
<protein>
    <submittedName>
        <fullName evidence="6">Squamosa promoter binding</fullName>
    </submittedName>
</protein>
<dbReference type="SUPFAM" id="SSF103612">
    <property type="entry name" value="SBT domain"/>
    <property type="match status" value="1"/>
</dbReference>
<keyword evidence="1" id="KW-0479">Metal-binding</keyword>
<dbReference type="Pfam" id="PF03110">
    <property type="entry name" value="SBP"/>
    <property type="match status" value="1"/>
</dbReference>
<feature type="compositionally biased region" description="Gly residues" evidence="4">
    <location>
        <begin position="266"/>
        <end position="282"/>
    </location>
</feature>
<dbReference type="InterPro" id="IPR036893">
    <property type="entry name" value="SBP_sf"/>
</dbReference>
<keyword evidence="7" id="KW-1185">Reference proteome</keyword>
<evidence type="ECO:0000259" key="5">
    <source>
        <dbReference type="PROSITE" id="PS51141"/>
    </source>
</evidence>
<dbReference type="GO" id="GO:0003677">
    <property type="term" value="F:DNA binding"/>
    <property type="evidence" value="ECO:0007669"/>
    <property type="project" value="InterPro"/>
</dbReference>
<proteinExistence type="predicted"/>
<dbReference type="OrthoDB" id="515128at2759"/>
<organism evidence="6 7">
    <name type="scientific">Chlorella sorokiniana</name>
    <name type="common">Freshwater green alga</name>
    <dbReference type="NCBI Taxonomy" id="3076"/>
    <lineage>
        <taxon>Eukaryota</taxon>
        <taxon>Viridiplantae</taxon>
        <taxon>Chlorophyta</taxon>
        <taxon>core chlorophytes</taxon>
        <taxon>Trebouxiophyceae</taxon>
        <taxon>Chlorellales</taxon>
        <taxon>Chlorellaceae</taxon>
        <taxon>Chlorella clade</taxon>
        <taxon>Chlorella</taxon>
    </lineage>
</organism>
<dbReference type="InterPro" id="IPR044817">
    <property type="entry name" value="SBP-like"/>
</dbReference>
<evidence type="ECO:0000256" key="1">
    <source>
        <dbReference type="ARBA" id="ARBA00022723"/>
    </source>
</evidence>
<dbReference type="GO" id="GO:0005634">
    <property type="term" value="C:nucleus"/>
    <property type="evidence" value="ECO:0007669"/>
    <property type="project" value="InterPro"/>
</dbReference>
<dbReference type="STRING" id="3076.A0A2P6U3P2"/>
<gene>
    <name evidence="6" type="ORF">C2E21_0066</name>
</gene>
<sequence>MDTPEVQALMQSAAEEPVQQPHQVPGALQAAAAAQMASGLDGLQALAGQPMPDLSGFPGLLGFNPAQAAAMGNVGQAAATMHLLGANAAGMSARRPGTYSYKASKGGPLVCQVEGCGAALDNLREYHQRYKVCEEHLKMPFIIKDGQQLRFCQQCGRFQPLSDFDGEKRSCRVRLQRHNARRRKRPREGEGNGSADLAAYDAAAASAAAAVEIVKLAYVPPPMPISAQEMQAMQDALQFASATLMHAGQAPPKAAGEEGGSEDGGEGAAGGSDGGGGEGDLGNGNLAPNSMPFVPTVDVMMLLLKGYAAMFHYVLEGATIRPLAPPSELPDQQAAATAGLGGMDPHQMTQLMQAQGFLPAALPFSMPGSEDVR</sequence>
<feature type="domain" description="SBP-type" evidence="5">
    <location>
        <begin position="108"/>
        <end position="185"/>
    </location>
</feature>
<evidence type="ECO:0000313" key="6">
    <source>
        <dbReference type="EMBL" id="PRW60923.1"/>
    </source>
</evidence>
<dbReference type="Gene3D" id="4.10.1100.10">
    <property type="entry name" value="Transcription factor, SBP-box domain"/>
    <property type="match status" value="1"/>
</dbReference>
<evidence type="ECO:0000256" key="2">
    <source>
        <dbReference type="ARBA" id="ARBA00022771"/>
    </source>
</evidence>
<dbReference type="Proteomes" id="UP000239899">
    <property type="component" value="Unassembled WGS sequence"/>
</dbReference>
<dbReference type="GO" id="GO:0008270">
    <property type="term" value="F:zinc ion binding"/>
    <property type="evidence" value="ECO:0007669"/>
    <property type="project" value="UniProtKB-KW"/>
</dbReference>
<evidence type="ECO:0000313" key="7">
    <source>
        <dbReference type="Proteomes" id="UP000239899"/>
    </source>
</evidence>
<reference evidence="6 7" key="1">
    <citation type="journal article" date="2018" name="Plant J.">
        <title>Genome sequences of Chlorella sorokiniana UTEX 1602 and Micractinium conductrix SAG 241.80: implications to maltose excretion by a green alga.</title>
        <authorList>
            <person name="Arriola M.B."/>
            <person name="Velmurugan N."/>
            <person name="Zhang Y."/>
            <person name="Plunkett M.H."/>
            <person name="Hondzo H."/>
            <person name="Barney B.M."/>
        </authorList>
    </citation>
    <scope>NUCLEOTIDE SEQUENCE [LARGE SCALE GENOMIC DNA]</scope>
    <source>
        <strain evidence="7">UTEX 1602</strain>
    </source>
</reference>
<accession>A0A2P6U3P2</accession>
<evidence type="ECO:0000256" key="4">
    <source>
        <dbReference type="SAM" id="MobiDB-lite"/>
    </source>
</evidence>
<dbReference type="PANTHER" id="PTHR31251:SF169">
    <property type="entry name" value="SQUAMOSA PROMOTER-BINDING-LIKE PROTEIN 8"/>
    <property type="match status" value="1"/>
</dbReference>
<dbReference type="EMBL" id="LHPG02000001">
    <property type="protein sequence ID" value="PRW60923.1"/>
    <property type="molecule type" value="Genomic_DNA"/>
</dbReference>
<keyword evidence="3" id="KW-0862">Zinc</keyword>
<evidence type="ECO:0000256" key="3">
    <source>
        <dbReference type="ARBA" id="ARBA00022833"/>
    </source>
</evidence>